<name>A0A8J4BQQ8_9CHLO</name>
<dbReference type="PROSITE" id="PS50011">
    <property type="entry name" value="PROTEIN_KINASE_DOM"/>
    <property type="match status" value="1"/>
</dbReference>
<dbReference type="Pfam" id="PF00069">
    <property type="entry name" value="Pkinase"/>
    <property type="match status" value="1"/>
</dbReference>
<dbReference type="PANTHER" id="PTHR44329">
    <property type="entry name" value="SERINE/THREONINE-PROTEIN KINASE TNNI3K-RELATED"/>
    <property type="match status" value="1"/>
</dbReference>
<protein>
    <recommendedName>
        <fullName evidence="1">Protein kinase domain-containing protein</fullName>
    </recommendedName>
</protein>
<dbReference type="InterPro" id="IPR051681">
    <property type="entry name" value="Ser/Thr_Kinases-Pseudokinases"/>
</dbReference>
<feature type="domain" description="Protein kinase" evidence="1">
    <location>
        <begin position="55"/>
        <end position="400"/>
    </location>
</feature>
<proteinExistence type="predicted"/>
<dbReference type="InterPro" id="IPR000719">
    <property type="entry name" value="Prot_kinase_dom"/>
</dbReference>
<dbReference type="SUPFAM" id="SSF56112">
    <property type="entry name" value="Protein kinase-like (PK-like)"/>
    <property type="match status" value="1"/>
</dbReference>
<dbReference type="GO" id="GO:0004674">
    <property type="term" value="F:protein serine/threonine kinase activity"/>
    <property type="evidence" value="ECO:0007669"/>
    <property type="project" value="TreeGrafter"/>
</dbReference>
<comment type="caution">
    <text evidence="2">The sequence shown here is derived from an EMBL/GenBank/DDBJ whole genome shotgun (WGS) entry which is preliminary data.</text>
</comment>
<evidence type="ECO:0000313" key="2">
    <source>
        <dbReference type="EMBL" id="GIL63501.1"/>
    </source>
</evidence>
<dbReference type="SMART" id="SM00220">
    <property type="entry name" value="S_TKc"/>
    <property type="match status" value="1"/>
</dbReference>
<reference evidence="2" key="1">
    <citation type="journal article" date="2021" name="Proc. Natl. Acad. Sci. U.S.A.">
        <title>Three genomes in the algal genus Volvox reveal the fate of a haploid sex-determining region after a transition to homothallism.</title>
        <authorList>
            <person name="Yamamoto K."/>
            <person name="Hamaji T."/>
            <person name="Kawai-Toyooka H."/>
            <person name="Matsuzaki R."/>
            <person name="Takahashi F."/>
            <person name="Nishimura Y."/>
            <person name="Kawachi M."/>
            <person name="Noguchi H."/>
            <person name="Minakuchi Y."/>
            <person name="Umen J.G."/>
            <person name="Toyoda A."/>
            <person name="Nozaki H."/>
        </authorList>
    </citation>
    <scope>NUCLEOTIDE SEQUENCE</scope>
    <source>
        <strain evidence="2">NIES-3780</strain>
    </source>
</reference>
<accession>A0A8J4BQQ8</accession>
<dbReference type="Gene3D" id="3.30.200.20">
    <property type="entry name" value="Phosphorylase Kinase, domain 1"/>
    <property type="match status" value="1"/>
</dbReference>
<dbReference type="PROSITE" id="PS00108">
    <property type="entry name" value="PROTEIN_KINASE_ST"/>
    <property type="match status" value="1"/>
</dbReference>
<dbReference type="Gene3D" id="1.10.510.10">
    <property type="entry name" value="Transferase(Phosphotransferase) domain 1"/>
    <property type="match status" value="1"/>
</dbReference>
<dbReference type="AlphaFoldDB" id="A0A8J4BQQ8"/>
<dbReference type="InterPro" id="IPR011009">
    <property type="entry name" value="Kinase-like_dom_sf"/>
</dbReference>
<dbReference type="InterPro" id="IPR008271">
    <property type="entry name" value="Ser/Thr_kinase_AS"/>
</dbReference>
<dbReference type="Proteomes" id="UP000747399">
    <property type="component" value="Unassembled WGS sequence"/>
</dbReference>
<dbReference type="PANTHER" id="PTHR44329:SF214">
    <property type="entry name" value="PROTEIN KINASE DOMAIN-CONTAINING PROTEIN"/>
    <property type="match status" value="1"/>
</dbReference>
<evidence type="ECO:0000259" key="1">
    <source>
        <dbReference type="PROSITE" id="PS50011"/>
    </source>
</evidence>
<sequence length="400" mass="43806">MMTSGPELALEEAPGPSQLEVMVSTMKSHLGTTIAEAEAASEATRNAMIQDLSALDLQELIGQGGQGVVFKGLLHGLETAVKLNVCRDGEPLEEDELSGAAEKAGTAVYDTDGLISTAEVEELAARLRRAKRGAMEHAVTPTLSHPNIVQVYATFSNVVTVKCTYRRDRQPRLRLVARDDAILANVSKPGPLNQVICLEYCDCGTLLDAAHAGAFRPSGASTFSVITRPALVPLYMSLLEVALALRYLHARRLVHCDLKPSNVLLKGSNRDVRGWTCKLSDFGCTRLMTEMPQPELPAPGSSKRSQAPTMLLGFRMASPLGTLAYMAPEVFLKDRILTEAVDIYAFGILMYELLNCRMPYTNLQPSEIPRQVVRCHLRPEFHPLSPVGYWYVVLPCRTLN</sequence>
<dbReference type="GO" id="GO:0005524">
    <property type="term" value="F:ATP binding"/>
    <property type="evidence" value="ECO:0007669"/>
    <property type="project" value="InterPro"/>
</dbReference>
<dbReference type="EMBL" id="BNCO01000058">
    <property type="protein sequence ID" value="GIL63501.1"/>
    <property type="molecule type" value="Genomic_DNA"/>
</dbReference>
<keyword evidence="3" id="KW-1185">Reference proteome</keyword>
<evidence type="ECO:0000313" key="3">
    <source>
        <dbReference type="Proteomes" id="UP000747399"/>
    </source>
</evidence>
<organism evidence="2 3">
    <name type="scientific">Volvox africanus</name>
    <dbReference type="NCBI Taxonomy" id="51714"/>
    <lineage>
        <taxon>Eukaryota</taxon>
        <taxon>Viridiplantae</taxon>
        <taxon>Chlorophyta</taxon>
        <taxon>core chlorophytes</taxon>
        <taxon>Chlorophyceae</taxon>
        <taxon>CS clade</taxon>
        <taxon>Chlamydomonadales</taxon>
        <taxon>Volvocaceae</taxon>
        <taxon>Volvox</taxon>
    </lineage>
</organism>
<gene>
    <name evidence="2" type="ORF">Vafri_17548</name>
</gene>